<dbReference type="Gene3D" id="3.10.450.40">
    <property type="match status" value="2"/>
</dbReference>
<dbReference type="InterPro" id="IPR046350">
    <property type="entry name" value="Cystatin_sf"/>
</dbReference>
<comment type="caution">
    <text evidence="2">The sequence shown here is derived from an EMBL/GenBank/DDBJ whole genome shotgun (WGS) entry which is preliminary data.</text>
</comment>
<reference evidence="3" key="1">
    <citation type="journal article" date="2019" name="Int. J. Syst. Evol. Microbiol.">
        <title>The Global Catalogue of Microorganisms (GCM) 10K type strain sequencing project: providing services to taxonomists for standard genome sequencing and annotation.</title>
        <authorList>
            <consortium name="The Broad Institute Genomics Platform"/>
            <consortium name="The Broad Institute Genome Sequencing Center for Infectious Disease"/>
            <person name="Wu L."/>
            <person name="Ma J."/>
        </authorList>
    </citation>
    <scope>NUCLEOTIDE SEQUENCE [LARGE SCALE GENOMIC DNA]</scope>
    <source>
        <strain evidence="3">CGMCC 1.12769</strain>
    </source>
</reference>
<accession>A0ABQ1YH31</accession>
<dbReference type="EMBL" id="BMFT01000001">
    <property type="protein sequence ID" value="GGH24139.1"/>
    <property type="molecule type" value="Genomic_DNA"/>
</dbReference>
<name>A0ABQ1YH31_9BACL</name>
<gene>
    <name evidence="2" type="ORF">GCM10008013_23720</name>
</gene>
<protein>
    <recommendedName>
        <fullName evidence="1">Cell wall elongation regulator TseB-like domain-containing protein</fullName>
    </recommendedName>
</protein>
<dbReference type="SUPFAM" id="SSF54403">
    <property type="entry name" value="Cystatin/monellin"/>
    <property type="match status" value="2"/>
</dbReference>
<dbReference type="Pfam" id="PF17881">
    <property type="entry name" value="TseB"/>
    <property type="match status" value="1"/>
</dbReference>
<evidence type="ECO:0000259" key="1">
    <source>
        <dbReference type="Pfam" id="PF17881"/>
    </source>
</evidence>
<feature type="domain" description="Cell wall elongation regulator TseB-like" evidence="1">
    <location>
        <begin position="40"/>
        <end position="82"/>
    </location>
</feature>
<keyword evidence="3" id="KW-1185">Reference proteome</keyword>
<sequence>MKKRTKWILLSVLTLLLVLFGLHRFYIFIQQDLWNGEKAAVVRAEQETGIKDVDKIWKSVWDEVCWVVKGKDESGQDVMVWLQEGKEARVSPVSEGTTEAQITKIIHERFPTIDIVRLVPGIYDTKLVWQLFYKEKAHHYYRFYDFNSGEPLSEVFTLPNR</sequence>
<proteinExistence type="predicted"/>
<dbReference type="InterPro" id="IPR041401">
    <property type="entry name" value="TseB-like_dom"/>
</dbReference>
<evidence type="ECO:0000313" key="2">
    <source>
        <dbReference type="EMBL" id="GGH24139.1"/>
    </source>
</evidence>
<dbReference type="Proteomes" id="UP000659344">
    <property type="component" value="Unassembled WGS sequence"/>
</dbReference>
<organism evidence="2 3">
    <name type="scientific">Paenibacillus segetis</name>
    <dbReference type="NCBI Taxonomy" id="1325360"/>
    <lineage>
        <taxon>Bacteria</taxon>
        <taxon>Bacillati</taxon>
        <taxon>Bacillota</taxon>
        <taxon>Bacilli</taxon>
        <taxon>Bacillales</taxon>
        <taxon>Paenibacillaceae</taxon>
        <taxon>Paenibacillus</taxon>
    </lineage>
</organism>
<evidence type="ECO:0000313" key="3">
    <source>
        <dbReference type="Proteomes" id="UP000659344"/>
    </source>
</evidence>
<dbReference type="RefSeq" id="WP_188538922.1">
    <property type="nucleotide sequence ID" value="NZ_BMFT01000001.1"/>
</dbReference>